<dbReference type="STRING" id="4537.A0A0E0M1S2"/>
<evidence type="ECO:0000256" key="1">
    <source>
        <dbReference type="ARBA" id="ARBA00004613"/>
    </source>
</evidence>
<dbReference type="HOGENOM" id="CLU_047639_4_2_1"/>
<comment type="similarity">
    <text evidence="2">Belongs to the kiwellin family.</text>
</comment>
<dbReference type="eggNOG" id="ENOG502RXVH">
    <property type="taxonomic scope" value="Eukaryota"/>
</dbReference>
<dbReference type="Pfam" id="PF24300">
    <property type="entry name" value="KWL1"/>
    <property type="match status" value="1"/>
</dbReference>
<dbReference type="Gramene" id="OPUNC09G10390.1">
    <property type="protein sequence ID" value="OPUNC09G10390.1"/>
    <property type="gene ID" value="OPUNC09G10390"/>
</dbReference>
<sequence>MVSLLLGAATPVGSGYAYLHSNKTRCPKGSLNYCVAGKRYLPVSNRTPAIPTLKVFDNREDEGRPTSCNICLCRNMELVIALSSGWPRLDGGGVDCRRRCNRRIRVAATAYGWSIVVRVVNECDSVNGCRDEDGFSPPCRDNVGDGSPALWKKLGLNESVRDFLAWY</sequence>
<dbReference type="AlphaFoldDB" id="A0A0E0M1S2"/>
<dbReference type="InterPro" id="IPR036908">
    <property type="entry name" value="RlpA-like_sf"/>
</dbReference>
<dbReference type="GO" id="GO:0005576">
    <property type="term" value="C:extracellular region"/>
    <property type="evidence" value="ECO:0007669"/>
    <property type="project" value="UniProtKB-SubCell"/>
</dbReference>
<keyword evidence="3" id="KW-0964">Secreted</keyword>
<keyword evidence="6" id="KW-1185">Reference proteome</keyword>
<evidence type="ECO:0000256" key="2">
    <source>
        <dbReference type="ARBA" id="ARBA00005592"/>
    </source>
</evidence>
<evidence type="ECO:0000313" key="6">
    <source>
        <dbReference type="Proteomes" id="UP000026962"/>
    </source>
</evidence>
<dbReference type="PANTHER" id="PTHR33191:SF71">
    <property type="entry name" value="RIPENING-RELATED PROTEIN 4-RELATED"/>
    <property type="match status" value="1"/>
</dbReference>
<dbReference type="OMA" id="NCCVAGE"/>
<dbReference type="EnsemblPlants" id="OPUNC09G10390.1">
    <property type="protein sequence ID" value="OPUNC09G10390.1"/>
    <property type="gene ID" value="OPUNC09G10390"/>
</dbReference>
<name>A0A0E0M1S2_ORYPU</name>
<reference evidence="5" key="2">
    <citation type="submission" date="2018-05" db="EMBL/GenBank/DDBJ databases">
        <title>OpunRS2 (Oryza punctata Reference Sequence Version 2).</title>
        <authorList>
            <person name="Zhang J."/>
            <person name="Kudrna D."/>
            <person name="Lee S."/>
            <person name="Talag J."/>
            <person name="Welchert J."/>
            <person name="Wing R.A."/>
        </authorList>
    </citation>
    <scope>NUCLEOTIDE SEQUENCE [LARGE SCALE GENOMIC DNA]</scope>
</reference>
<evidence type="ECO:0000256" key="3">
    <source>
        <dbReference type="ARBA" id="ARBA00022525"/>
    </source>
</evidence>
<accession>A0A0E0M1S2</accession>
<protein>
    <submittedName>
        <fullName evidence="5">Uncharacterized protein</fullName>
    </submittedName>
</protein>
<proteinExistence type="inferred from homology"/>
<comment type="subcellular location">
    <subcellularLocation>
        <location evidence="1">Secreted</location>
    </subcellularLocation>
</comment>
<keyword evidence="4" id="KW-0732">Signal</keyword>
<dbReference type="SUPFAM" id="SSF50685">
    <property type="entry name" value="Barwin-like endoglucanases"/>
    <property type="match status" value="1"/>
</dbReference>
<evidence type="ECO:0000256" key="4">
    <source>
        <dbReference type="ARBA" id="ARBA00022729"/>
    </source>
</evidence>
<reference evidence="5" key="1">
    <citation type="submission" date="2015-04" db="UniProtKB">
        <authorList>
            <consortium name="EnsemblPlants"/>
        </authorList>
    </citation>
    <scope>IDENTIFICATION</scope>
</reference>
<dbReference type="InterPro" id="IPR039271">
    <property type="entry name" value="Kiwellin-like"/>
</dbReference>
<dbReference type="Proteomes" id="UP000026962">
    <property type="component" value="Chromosome 9"/>
</dbReference>
<dbReference type="PANTHER" id="PTHR33191">
    <property type="entry name" value="RIPENING-RELATED PROTEIN 2-RELATED"/>
    <property type="match status" value="1"/>
</dbReference>
<organism evidence="5">
    <name type="scientific">Oryza punctata</name>
    <name type="common">Red rice</name>
    <dbReference type="NCBI Taxonomy" id="4537"/>
    <lineage>
        <taxon>Eukaryota</taxon>
        <taxon>Viridiplantae</taxon>
        <taxon>Streptophyta</taxon>
        <taxon>Embryophyta</taxon>
        <taxon>Tracheophyta</taxon>
        <taxon>Spermatophyta</taxon>
        <taxon>Magnoliopsida</taxon>
        <taxon>Liliopsida</taxon>
        <taxon>Poales</taxon>
        <taxon>Poaceae</taxon>
        <taxon>BOP clade</taxon>
        <taxon>Oryzoideae</taxon>
        <taxon>Oryzeae</taxon>
        <taxon>Oryzinae</taxon>
        <taxon>Oryza</taxon>
    </lineage>
</organism>
<evidence type="ECO:0000313" key="5">
    <source>
        <dbReference type="EnsemblPlants" id="OPUNC09G10390.1"/>
    </source>
</evidence>